<dbReference type="PROSITE" id="PS00750">
    <property type="entry name" value="TCP1_1"/>
    <property type="match status" value="1"/>
</dbReference>
<dbReference type="GO" id="GO:0140662">
    <property type="term" value="F:ATP-dependent protein folding chaperone"/>
    <property type="evidence" value="ECO:0007669"/>
    <property type="project" value="InterPro"/>
</dbReference>
<dbReference type="PRINTS" id="PR00304">
    <property type="entry name" value="TCOMPLEXTCP1"/>
</dbReference>
<reference evidence="10" key="1">
    <citation type="submission" date="2019-03" db="EMBL/GenBank/DDBJ databases">
        <title>Improved annotation for the trematode Fasciola hepatica.</title>
        <authorList>
            <person name="Choi Y.-J."/>
            <person name="Martin J."/>
            <person name="Mitreva M."/>
        </authorList>
    </citation>
    <scope>NUCLEOTIDE SEQUENCE [LARGE SCALE GENOMIC DNA]</scope>
</reference>
<keyword evidence="5 9" id="KW-0067">ATP-binding</keyword>
<evidence type="ECO:0000256" key="2">
    <source>
        <dbReference type="ARBA" id="ARBA00008020"/>
    </source>
</evidence>
<dbReference type="InterPro" id="IPR012718">
    <property type="entry name" value="Chap_CCT_epsi"/>
</dbReference>
<dbReference type="GO" id="GO:0016887">
    <property type="term" value="F:ATP hydrolysis activity"/>
    <property type="evidence" value="ECO:0007669"/>
    <property type="project" value="InterPro"/>
</dbReference>
<evidence type="ECO:0000256" key="9">
    <source>
        <dbReference type="RuleBase" id="RU004187"/>
    </source>
</evidence>
<keyword evidence="3" id="KW-0963">Cytoplasm</keyword>
<dbReference type="GO" id="GO:0005524">
    <property type="term" value="F:ATP binding"/>
    <property type="evidence" value="ECO:0007669"/>
    <property type="project" value="UniProtKB-KW"/>
</dbReference>
<dbReference type="Proteomes" id="UP000230066">
    <property type="component" value="Unassembled WGS sequence"/>
</dbReference>
<dbReference type="InterPro" id="IPR054827">
    <property type="entry name" value="thermosome_alpha"/>
</dbReference>
<dbReference type="Pfam" id="PF00118">
    <property type="entry name" value="Cpn60_TCP1"/>
    <property type="match status" value="1"/>
</dbReference>
<dbReference type="InterPro" id="IPR027409">
    <property type="entry name" value="GroEL-like_apical_dom_sf"/>
</dbReference>
<dbReference type="InterPro" id="IPR002194">
    <property type="entry name" value="Chaperonin_TCP-1_CS"/>
</dbReference>
<dbReference type="FunFam" id="3.50.7.10:FF:000003">
    <property type="entry name" value="T-complex protein 1 subunit epsilon"/>
    <property type="match status" value="1"/>
</dbReference>
<dbReference type="PROSITE" id="PS00995">
    <property type="entry name" value="TCP1_3"/>
    <property type="match status" value="1"/>
</dbReference>
<dbReference type="NCBIfam" id="NF041082">
    <property type="entry name" value="thermosome_alpha"/>
    <property type="match status" value="1"/>
</dbReference>
<gene>
    <name evidence="10" type="ORF">D915_007906</name>
</gene>
<evidence type="ECO:0000313" key="11">
    <source>
        <dbReference type="Proteomes" id="UP000230066"/>
    </source>
</evidence>
<keyword evidence="6 9" id="KW-0143">Chaperone</keyword>
<keyword evidence="4 9" id="KW-0547">Nucleotide-binding</keyword>
<dbReference type="PANTHER" id="PTHR11353">
    <property type="entry name" value="CHAPERONIN"/>
    <property type="match status" value="1"/>
</dbReference>
<evidence type="ECO:0000256" key="8">
    <source>
        <dbReference type="ARBA" id="ARBA00033325"/>
    </source>
</evidence>
<comment type="similarity">
    <text evidence="2 9">Belongs to the TCP-1 chaperonin family.</text>
</comment>
<comment type="subcellular location">
    <subcellularLocation>
        <location evidence="1">Cytoplasm</location>
    </subcellularLocation>
</comment>
<dbReference type="NCBIfam" id="NF041083">
    <property type="entry name" value="thermosome_beta"/>
    <property type="match status" value="1"/>
</dbReference>
<dbReference type="FunFam" id="1.10.560.10:FF:000053">
    <property type="entry name" value="T-complex protein 1 subunit delta"/>
    <property type="match status" value="1"/>
</dbReference>
<dbReference type="InterPro" id="IPR027413">
    <property type="entry name" value="GROEL-like_equatorial_sf"/>
</dbReference>
<dbReference type="SUPFAM" id="SSF52029">
    <property type="entry name" value="GroEL apical domain-like"/>
    <property type="match status" value="1"/>
</dbReference>
<dbReference type="InterPro" id="IPR027410">
    <property type="entry name" value="TCP-1-like_intermed_sf"/>
</dbReference>
<evidence type="ECO:0000313" key="10">
    <source>
        <dbReference type="EMBL" id="THD21287.1"/>
    </source>
</evidence>
<keyword evidence="11" id="KW-1185">Reference proteome</keyword>
<dbReference type="AlphaFoldDB" id="A0A4E0RK69"/>
<accession>A0A4E0RK69</accession>
<name>A0A4E0RK69_FASHE</name>
<dbReference type="SUPFAM" id="SSF48592">
    <property type="entry name" value="GroEL equatorial domain-like"/>
    <property type="match status" value="1"/>
</dbReference>
<organism evidence="10 11">
    <name type="scientific">Fasciola hepatica</name>
    <name type="common">Liver fluke</name>
    <dbReference type="NCBI Taxonomy" id="6192"/>
    <lineage>
        <taxon>Eukaryota</taxon>
        <taxon>Metazoa</taxon>
        <taxon>Spiralia</taxon>
        <taxon>Lophotrochozoa</taxon>
        <taxon>Platyhelminthes</taxon>
        <taxon>Trematoda</taxon>
        <taxon>Digenea</taxon>
        <taxon>Plagiorchiida</taxon>
        <taxon>Echinostomata</taxon>
        <taxon>Echinostomatoidea</taxon>
        <taxon>Fasciolidae</taxon>
        <taxon>Fasciola</taxon>
    </lineage>
</organism>
<evidence type="ECO:0000256" key="7">
    <source>
        <dbReference type="ARBA" id="ARBA00024086"/>
    </source>
</evidence>
<dbReference type="Gene3D" id="3.50.7.10">
    <property type="entry name" value="GroEL"/>
    <property type="match status" value="1"/>
</dbReference>
<sequence>MATMPPMMQGRPQGQLAFDEFGRPFIIFRDEEKKKRLTGIGAHKSHILAAKSVAHTLRTSLGPKGLDKLLVSPDGDITVTNDGRTILDKMDVEHEIAKLLVQLSQSQDDEIGDGTTGVVVLAGSLLEQAEQLLDRGLHPIRIADGFELAAKRCLDVLSEISDQFEFSEKDKEPLIKTAMTALGSKIVNRCQRLFAEIAVDAILAVADLERRDVDFELIKVEGKVGGRLEDSLLVKGVIIDKDFSHPQMPRSVEDARLAILTCPFEPPKPKTKHNLFVSSVEDYNKLKEYEQNKFKEMVQMVKATGANLVICQWGFDDEANHLLLQEKLPAVRWVGGPEIELIAIATGGRIVPRFEELTTAKLGKAGSVRELSFGTTKERMLVIEDCVNSKAVTCFLRGSSRMIVDEAKRALHDALCVVRNLVRDSRVVAGGGACEIACALAVSAEADKIGGLEQYAMRAFADALEAIPMALAENSGFPPILTVAELKARQLTEKNPRLGVDCLNVGTNDMRDQNVLETLSSKRAQILLAVQLCKMILKIDDIRVSVDV</sequence>
<dbReference type="GO" id="GO:0051082">
    <property type="term" value="F:unfolded protein binding"/>
    <property type="evidence" value="ECO:0007669"/>
    <property type="project" value="InterPro"/>
</dbReference>
<dbReference type="Gene3D" id="1.10.560.10">
    <property type="entry name" value="GroEL-like equatorial domain"/>
    <property type="match status" value="1"/>
</dbReference>
<dbReference type="InterPro" id="IPR017998">
    <property type="entry name" value="Chaperone_TCP-1"/>
</dbReference>
<protein>
    <recommendedName>
        <fullName evidence="7">T-complex protein 1 subunit epsilon</fullName>
    </recommendedName>
    <alternativeName>
        <fullName evidence="8">CCT-epsilon</fullName>
    </alternativeName>
</protein>
<comment type="caution">
    <text evidence="10">The sequence shown here is derived from an EMBL/GenBank/DDBJ whole genome shotgun (WGS) entry which is preliminary data.</text>
</comment>
<evidence type="ECO:0000256" key="4">
    <source>
        <dbReference type="ARBA" id="ARBA00022741"/>
    </source>
</evidence>
<dbReference type="InterPro" id="IPR053374">
    <property type="entry name" value="TCP-1_chaperonin"/>
</dbReference>
<dbReference type="EMBL" id="JXXN02003680">
    <property type="protein sequence ID" value="THD21287.1"/>
    <property type="molecule type" value="Genomic_DNA"/>
</dbReference>
<proteinExistence type="inferred from homology"/>
<evidence type="ECO:0000256" key="1">
    <source>
        <dbReference type="ARBA" id="ARBA00004496"/>
    </source>
</evidence>
<evidence type="ECO:0000256" key="3">
    <source>
        <dbReference type="ARBA" id="ARBA00022490"/>
    </source>
</evidence>
<dbReference type="GO" id="GO:0005832">
    <property type="term" value="C:chaperonin-containing T-complex"/>
    <property type="evidence" value="ECO:0007669"/>
    <property type="project" value="UniProtKB-ARBA"/>
</dbReference>
<dbReference type="SUPFAM" id="SSF54849">
    <property type="entry name" value="GroEL-intermediate domain like"/>
    <property type="match status" value="1"/>
</dbReference>
<dbReference type="NCBIfam" id="TIGR02343">
    <property type="entry name" value="chap_CCT_epsi"/>
    <property type="match status" value="1"/>
</dbReference>
<evidence type="ECO:0000256" key="5">
    <source>
        <dbReference type="ARBA" id="ARBA00022840"/>
    </source>
</evidence>
<dbReference type="Gene3D" id="3.30.260.10">
    <property type="entry name" value="TCP-1-like chaperonin intermediate domain"/>
    <property type="match status" value="1"/>
</dbReference>
<evidence type="ECO:0000256" key="6">
    <source>
        <dbReference type="ARBA" id="ARBA00023186"/>
    </source>
</evidence>
<dbReference type="InterPro" id="IPR002423">
    <property type="entry name" value="Cpn60/GroEL/TCP-1"/>
</dbReference>
<dbReference type="CDD" id="cd03339">
    <property type="entry name" value="TCP1_epsilon"/>
    <property type="match status" value="1"/>
</dbReference>